<feature type="domain" description="Plastocyanin-like" evidence="17">
    <location>
        <begin position="452"/>
        <end position="579"/>
    </location>
</feature>
<name>A0AA88WVY1_9ASTE</name>
<dbReference type="GO" id="GO:0005507">
    <property type="term" value="F:copper ion binding"/>
    <property type="evidence" value="ECO:0007669"/>
    <property type="project" value="InterPro"/>
</dbReference>
<evidence type="ECO:0000256" key="8">
    <source>
        <dbReference type="ARBA" id="ARBA00022723"/>
    </source>
</evidence>
<dbReference type="Proteomes" id="UP001188597">
    <property type="component" value="Unassembled WGS sequence"/>
</dbReference>
<proteinExistence type="inferred from homology"/>
<keyword evidence="13" id="KW-0325">Glycoprotein</keyword>
<dbReference type="GO" id="GO:0052716">
    <property type="term" value="F:hydroquinone:oxygen oxidoreductase activity"/>
    <property type="evidence" value="ECO:0007669"/>
    <property type="project" value="UniProtKB-EC"/>
</dbReference>
<sequence length="597" mass="66100">CQPSSERTKHLRAMGAIVFSPASMGILFSLIALSLLLHPQPVLAIHAGTTRHYEFNIELQNVTRLCHTKSMVTVNGQFPGPRIVAREGDRLIIKVVNHVANNISIHWHGIRQLRSGWADGPAYITQCPIQIGQSYVYNYTIVGQRGTLFWHAHISWLRSTVYGPLIILPKLKAPYPFVKPYKEVPLIFGEWFNADTEAIISQALQTGGGPNVSDAYTINGLPGPLYNCSGKKDTFRLKVKPGRTYLLRLINAALNDELFFSIANHTLTVVEADAIYVKPFETETLLITPGQTTNVLLKTKPHFPYATFLMTARPYVTGLGTFDNSTVAGILEYESPSFHSPISIKKLPLFRPTLPPLNDTSFATTFSNKLRSLASVQFPANVPQNVDKRFFFTVGLGTSPCEQNQTCQGPNGTKFAASINNISFVQPTTALLQSHYSGQSSGVYNPEFPINPTHWFNYTGTPPNNTFVSNGTEVMVLPFNTSVELVMQDTSILGAESHPVHLHGFNFFVVGQGFGNYDSNKDPKNFNLIDPIERNTIGVPSGGWVAIRFVADNPGVWFMHCHLEVHTSWGLKMAWLVLDGKLPNQKLLPPPADLPKC</sequence>
<dbReference type="GO" id="GO:0046274">
    <property type="term" value="P:lignin catabolic process"/>
    <property type="evidence" value="ECO:0007669"/>
    <property type="project" value="UniProtKB-KW"/>
</dbReference>
<organism evidence="19 20">
    <name type="scientific">Escallonia herrerae</name>
    <dbReference type="NCBI Taxonomy" id="1293975"/>
    <lineage>
        <taxon>Eukaryota</taxon>
        <taxon>Viridiplantae</taxon>
        <taxon>Streptophyta</taxon>
        <taxon>Embryophyta</taxon>
        <taxon>Tracheophyta</taxon>
        <taxon>Spermatophyta</taxon>
        <taxon>Magnoliopsida</taxon>
        <taxon>eudicotyledons</taxon>
        <taxon>Gunneridae</taxon>
        <taxon>Pentapetalae</taxon>
        <taxon>asterids</taxon>
        <taxon>campanulids</taxon>
        <taxon>Escalloniales</taxon>
        <taxon>Escalloniaceae</taxon>
        <taxon>Escallonia</taxon>
    </lineage>
</organism>
<evidence type="ECO:0000259" key="17">
    <source>
        <dbReference type="Pfam" id="PF07731"/>
    </source>
</evidence>
<evidence type="ECO:0000256" key="7">
    <source>
        <dbReference type="ARBA" id="ARBA00022525"/>
    </source>
</evidence>
<dbReference type="PROSITE" id="PS00080">
    <property type="entry name" value="MULTICOPPER_OXIDASE2"/>
    <property type="match status" value="1"/>
</dbReference>
<feature type="non-terminal residue" evidence="19">
    <location>
        <position position="1"/>
    </location>
</feature>
<dbReference type="Gene3D" id="2.60.40.420">
    <property type="entry name" value="Cupredoxins - blue copper proteins"/>
    <property type="match status" value="3"/>
</dbReference>
<dbReference type="InterPro" id="IPR034288">
    <property type="entry name" value="CuRO_1_LCC"/>
</dbReference>
<dbReference type="PANTHER" id="PTHR11709:SF417">
    <property type="entry name" value="LACCASE-17"/>
    <property type="match status" value="1"/>
</dbReference>
<evidence type="ECO:0000256" key="15">
    <source>
        <dbReference type="SAM" id="SignalP"/>
    </source>
</evidence>
<comment type="similarity">
    <text evidence="4">Belongs to the multicopper oxidase family.</text>
</comment>
<dbReference type="EMBL" id="JAVXUP010000206">
    <property type="protein sequence ID" value="KAK3034269.1"/>
    <property type="molecule type" value="Genomic_DNA"/>
</dbReference>
<feature type="signal peptide" evidence="15">
    <location>
        <begin position="1"/>
        <end position="44"/>
    </location>
</feature>
<keyword evidence="10" id="KW-0677">Repeat</keyword>
<dbReference type="FunFam" id="2.60.40.420:FF:000062">
    <property type="entry name" value="Laccase"/>
    <property type="match status" value="1"/>
</dbReference>
<dbReference type="CDD" id="cd13849">
    <property type="entry name" value="CuRO_1_LCC_plant"/>
    <property type="match status" value="1"/>
</dbReference>
<dbReference type="Pfam" id="PF07731">
    <property type="entry name" value="Cu-oxidase_2"/>
    <property type="match status" value="1"/>
</dbReference>
<accession>A0AA88WVY1</accession>
<evidence type="ECO:0000256" key="11">
    <source>
        <dbReference type="ARBA" id="ARBA00023002"/>
    </source>
</evidence>
<dbReference type="Pfam" id="PF00394">
    <property type="entry name" value="Cu-oxidase"/>
    <property type="match status" value="1"/>
</dbReference>
<dbReference type="InterPro" id="IPR001117">
    <property type="entry name" value="Cu-oxidase_2nd"/>
</dbReference>
<dbReference type="InterPro" id="IPR045087">
    <property type="entry name" value="Cu-oxidase_fam"/>
</dbReference>
<evidence type="ECO:0000256" key="3">
    <source>
        <dbReference type="ARBA" id="ARBA00004271"/>
    </source>
</evidence>
<feature type="domain" description="Plastocyanin-like" evidence="16">
    <location>
        <begin position="183"/>
        <end position="335"/>
    </location>
</feature>
<evidence type="ECO:0000256" key="14">
    <source>
        <dbReference type="ARBA" id="ARBA00023185"/>
    </source>
</evidence>
<evidence type="ECO:0000256" key="1">
    <source>
        <dbReference type="ARBA" id="ARBA00000349"/>
    </source>
</evidence>
<evidence type="ECO:0000256" key="10">
    <source>
        <dbReference type="ARBA" id="ARBA00022737"/>
    </source>
</evidence>
<keyword evidence="11" id="KW-0560">Oxidoreductase</keyword>
<comment type="caution">
    <text evidence="19">The sequence shown here is derived from an EMBL/GenBank/DDBJ whole genome shotgun (WGS) entry which is preliminary data.</text>
</comment>
<keyword evidence="9 15" id="KW-0732">Signal</keyword>
<dbReference type="CDD" id="cd13897">
    <property type="entry name" value="CuRO_3_LCC_plant"/>
    <property type="match status" value="1"/>
</dbReference>
<keyword evidence="7" id="KW-0964">Secreted</keyword>
<comment type="cofactor">
    <cofactor evidence="2">
        <name>Cu cation</name>
        <dbReference type="ChEBI" id="CHEBI:23378"/>
    </cofactor>
</comment>
<keyword evidence="6" id="KW-0052">Apoplast</keyword>
<dbReference type="Pfam" id="PF07732">
    <property type="entry name" value="Cu-oxidase_3"/>
    <property type="match status" value="1"/>
</dbReference>
<dbReference type="FunFam" id="2.60.40.420:FF:000053">
    <property type="entry name" value="Laccase"/>
    <property type="match status" value="1"/>
</dbReference>
<evidence type="ECO:0000256" key="12">
    <source>
        <dbReference type="ARBA" id="ARBA00023008"/>
    </source>
</evidence>
<evidence type="ECO:0000256" key="2">
    <source>
        <dbReference type="ARBA" id="ARBA00001935"/>
    </source>
</evidence>
<dbReference type="AlphaFoldDB" id="A0AA88WVY1"/>
<comment type="subcellular location">
    <subcellularLocation>
        <location evidence="3">Secreted</location>
        <location evidence="3">Extracellular space</location>
        <location evidence="3">Apoplast</location>
    </subcellularLocation>
</comment>
<dbReference type="EC" id="1.10.3.2" evidence="5"/>
<evidence type="ECO:0000256" key="5">
    <source>
        <dbReference type="ARBA" id="ARBA00012297"/>
    </source>
</evidence>
<dbReference type="InterPro" id="IPR011707">
    <property type="entry name" value="Cu-oxidase-like_N"/>
</dbReference>
<keyword evidence="12" id="KW-0186">Copper</keyword>
<dbReference type="CDD" id="cd13875">
    <property type="entry name" value="CuRO_2_LCC_plant"/>
    <property type="match status" value="1"/>
</dbReference>
<dbReference type="InterPro" id="IPR002355">
    <property type="entry name" value="Cu_oxidase_Cu_BS"/>
</dbReference>
<dbReference type="SUPFAM" id="SSF49503">
    <property type="entry name" value="Cupredoxins"/>
    <property type="match status" value="3"/>
</dbReference>
<feature type="chain" id="PRO_5041700726" description="laccase" evidence="15">
    <location>
        <begin position="45"/>
        <end position="597"/>
    </location>
</feature>
<keyword evidence="8" id="KW-0479">Metal-binding</keyword>
<dbReference type="InterPro" id="IPR033138">
    <property type="entry name" value="Cu_oxidase_CS"/>
</dbReference>
<dbReference type="InterPro" id="IPR017761">
    <property type="entry name" value="Laccase"/>
</dbReference>
<evidence type="ECO:0000256" key="6">
    <source>
        <dbReference type="ARBA" id="ARBA00022523"/>
    </source>
</evidence>
<dbReference type="InterPro" id="IPR034285">
    <property type="entry name" value="CuRO_2_LCC"/>
</dbReference>
<evidence type="ECO:0000313" key="20">
    <source>
        <dbReference type="Proteomes" id="UP001188597"/>
    </source>
</evidence>
<dbReference type="NCBIfam" id="TIGR03389">
    <property type="entry name" value="laccase"/>
    <property type="match status" value="1"/>
</dbReference>
<dbReference type="FunFam" id="2.60.40.420:FF:000049">
    <property type="entry name" value="Laccase"/>
    <property type="match status" value="1"/>
</dbReference>
<dbReference type="GO" id="GO:0048046">
    <property type="term" value="C:apoplast"/>
    <property type="evidence" value="ECO:0007669"/>
    <property type="project" value="UniProtKB-SubCell"/>
</dbReference>
<dbReference type="PANTHER" id="PTHR11709">
    <property type="entry name" value="MULTI-COPPER OXIDASE"/>
    <property type="match status" value="1"/>
</dbReference>
<dbReference type="InterPro" id="IPR008972">
    <property type="entry name" value="Cupredoxin"/>
</dbReference>
<evidence type="ECO:0000259" key="18">
    <source>
        <dbReference type="Pfam" id="PF07732"/>
    </source>
</evidence>
<evidence type="ECO:0000256" key="13">
    <source>
        <dbReference type="ARBA" id="ARBA00023180"/>
    </source>
</evidence>
<dbReference type="PROSITE" id="PS00079">
    <property type="entry name" value="MULTICOPPER_OXIDASE1"/>
    <property type="match status" value="1"/>
</dbReference>
<keyword evidence="20" id="KW-1185">Reference proteome</keyword>
<keyword evidence="14" id="KW-0439">Lignin degradation</keyword>
<evidence type="ECO:0000256" key="9">
    <source>
        <dbReference type="ARBA" id="ARBA00022729"/>
    </source>
</evidence>
<gene>
    <name evidence="19" type="ORF">RJ639_032204</name>
</gene>
<evidence type="ECO:0000313" key="19">
    <source>
        <dbReference type="EMBL" id="KAK3034269.1"/>
    </source>
</evidence>
<evidence type="ECO:0000259" key="16">
    <source>
        <dbReference type="Pfam" id="PF00394"/>
    </source>
</evidence>
<evidence type="ECO:0000256" key="4">
    <source>
        <dbReference type="ARBA" id="ARBA00010609"/>
    </source>
</evidence>
<reference evidence="19" key="1">
    <citation type="submission" date="2022-12" db="EMBL/GenBank/DDBJ databases">
        <title>Draft genome assemblies for two species of Escallonia (Escalloniales).</title>
        <authorList>
            <person name="Chanderbali A."/>
            <person name="Dervinis C."/>
            <person name="Anghel I."/>
            <person name="Soltis D."/>
            <person name="Soltis P."/>
            <person name="Zapata F."/>
        </authorList>
    </citation>
    <scope>NUCLEOTIDE SEQUENCE</scope>
    <source>
        <strain evidence="19">UCBG64.0493</strain>
        <tissue evidence="19">Leaf</tissue>
    </source>
</reference>
<protein>
    <recommendedName>
        <fullName evidence="5">laccase</fullName>
        <ecNumber evidence="5">1.10.3.2</ecNumber>
    </recommendedName>
</protein>
<feature type="domain" description="Plastocyanin-like" evidence="18">
    <location>
        <begin position="58"/>
        <end position="170"/>
    </location>
</feature>
<dbReference type="InterPro" id="IPR011706">
    <property type="entry name" value="Cu-oxidase_C"/>
</dbReference>
<comment type="catalytic activity">
    <reaction evidence="1">
        <text>4 hydroquinone + O2 = 4 benzosemiquinone + 2 H2O</text>
        <dbReference type="Rhea" id="RHEA:11276"/>
        <dbReference type="ChEBI" id="CHEBI:15377"/>
        <dbReference type="ChEBI" id="CHEBI:15379"/>
        <dbReference type="ChEBI" id="CHEBI:17594"/>
        <dbReference type="ChEBI" id="CHEBI:17977"/>
        <dbReference type="EC" id="1.10.3.2"/>
    </reaction>
</comment>
<dbReference type="InterPro" id="IPR034289">
    <property type="entry name" value="CuRO_3_LCC"/>
</dbReference>